<dbReference type="GO" id="GO:0005739">
    <property type="term" value="C:mitochondrion"/>
    <property type="evidence" value="ECO:0007669"/>
    <property type="project" value="TreeGrafter"/>
</dbReference>
<evidence type="ECO:0000256" key="1">
    <source>
        <dbReference type="SAM" id="MobiDB-lite"/>
    </source>
</evidence>
<keyword evidence="4" id="KW-1185">Reference proteome</keyword>
<proteinExistence type="predicted"/>
<gene>
    <name evidence="3" type="ORF">TM35_000014900</name>
</gene>
<dbReference type="STRING" id="67003.A0A1X0PAG3"/>
<dbReference type="PANTHER" id="PTHR12121">
    <property type="entry name" value="CARBON CATABOLITE REPRESSOR PROTEIN 4"/>
    <property type="match status" value="1"/>
</dbReference>
<accession>A0A1X0PAG3</accession>
<feature type="compositionally biased region" description="Basic and acidic residues" evidence="1">
    <location>
        <begin position="551"/>
        <end position="568"/>
    </location>
</feature>
<organism evidence="3 4">
    <name type="scientific">Trypanosoma theileri</name>
    <dbReference type="NCBI Taxonomy" id="67003"/>
    <lineage>
        <taxon>Eukaryota</taxon>
        <taxon>Discoba</taxon>
        <taxon>Euglenozoa</taxon>
        <taxon>Kinetoplastea</taxon>
        <taxon>Metakinetoplastina</taxon>
        <taxon>Trypanosomatida</taxon>
        <taxon>Trypanosomatidae</taxon>
        <taxon>Trypanosoma</taxon>
    </lineage>
</organism>
<dbReference type="InterPro" id="IPR036691">
    <property type="entry name" value="Endo/exonu/phosph_ase_sf"/>
</dbReference>
<dbReference type="EMBL" id="NBCO01000001">
    <property type="protein sequence ID" value="ORC93613.1"/>
    <property type="molecule type" value="Genomic_DNA"/>
</dbReference>
<dbReference type="SUPFAM" id="SSF56219">
    <property type="entry name" value="DNase I-like"/>
    <property type="match status" value="1"/>
</dbReference>
<dbReference type="GeneID" id="39980951"/>
<dbReference type="OrthoDB" id="412787at2759"/>
<dbReference type="Gene3D" id="3.60.10.10">
    <property type="entry name" value="Endonuclease/exonuclease/phosphatase"/>
    <property type="match status" value="1"/>
</dbReference>
<feature type="region of interest" description="Disordered" evidence="1">
    <location>
        <begin position="531"/>
        <end position="568"/>
    </location>
</feature>
<evidence type="ECO:0000313" key="3">
    <source>
        <dbReference type="EMBL" id="ORC93613.1"/>
    </source>
</evidence>
<dbReference type="InterPro" id="IPR005135">
    <property type="entry name" value="Endo/exonuclease/phosphatase"/>
</dbReference>
<dbReference type="Pfam" id="PF03372">
    <property type="entry name" value="Exo_endo_phos"/>
    <property type="match status" value="1"/>
</dbReference>
<dbReference type="RefSeq" id="XP_028887679.1">
    <property type="nucleotide sequence ID" value="XM_029021171.1"/>
</dbReference>
<feature type="domain" description="Endonuclease/exonuclease/phosphatase" evidence="2">
    <location>
        <begin position="287"/>
        <end position="650"/>
    </location>
</feature>
<comment type="caution">
    <text evidence="3">The sequence shown here is derived from an EMBL/GenBank/DDBJ whole genome shotgun (WGS) entry which is preliminary data.</text>
</comment>
<evidence type="ECO:0000313" key="4">
    <source>
        <dbReference type="Proteomes" id="UP000192257"/>
    </source>
</evidence>
<protein>
    <submittedName>
        <fullName evidence="3">2,5-phosphodiesterase</fullName>
    </submittedName>
</protein>
<dbReference type="AlphaFoldDB" id="A0A1X0PAG3"/>
<sequence>MSKSRTAAASSFSFNSASTSSTAAASKMKSSIVRMAREPNTAVVLHPLNSSIITLDLCIQLDASKDTLWQKNMARDENEIASKTLARLQILISQQKGEKINKRTTREEILENCQAIEVRGVDSNVDLEKKDSISNTNSLKVLDTSLPNKDFWKYVREILIGTIVVRVKYNVPTITSVVPPSALYVGLPAVCSGITTLFTSETDVRYEWCIRSCGKNEKDSMRVISTDAVFTPLEEHIGNLLLLRVSPAGDSDLWTQIDLPPVRSALPYLERWKQTSLPVKAPAFRVVTYNVLHDEFCSKGSAKKRIYPFATDEILSLDNRKVRIIQELLAYHADIICLQECGKSVFQQFFERTLRHQGYDGHYTNKNGGIREGCACFYKRSRFSLVEKHSFPLNWSTLQEDHPDLAARIIFFPEFREALDNITSIGTVLLLKDLHTNEKLLVGNTHLFYHANACHIRLLQIYMLLHKLKSLSELQSLPVVLCGDFNFTHITGGYRLVTAGRTEASHPSWDKGELFHWGCDRLLGISEEEAEEGIPTSDENHPALPPITKTTTEKEKETKTEKDEEMQVERQPPFVAFREDLDAPLQLTDAYGLTDPNLPWTNYTMTFREVIDYIFFSPSRLSVLRTVPIPAESELSQNVALPNKLYPSDHIALIADLTYKPQESSS</sequence>
<dbReference type="GO" id="GO:0000175">
    <property type="term" value="F:3'-5'-RNA exonuclease activity"/>
    <property type="evidence" value="ECO:0007669"/>
    <property type="project" value="TreeGrafter"/>
</dbReference>
<reference evidence="3 4" key="1">
    <citation type="submission" date="2017-03" db="EMBL/GenBank/DDBJ databases">
        <title>An alternative strategy for trypanosome survival in the mammalian bloodstream revealed through genome and transcriptome analysis of the ubiquitous bovine parasite Trypanosoma (Megatrypanum) theileri.</title>
        <authorList>
            <person name="Kelly S."/>
            <person name="Ivens A."/>
            <person name="Mott A."/>
            <person name="O'Neill E."/>
            <person name="Emms D."/>
            <person name="Macleod O."/>
            <person name="Voorheis P."/>
            <person name="Matthews J."/>
            <person name="Matthews K."/>
            <person name="Carrington M."/>
        </authorList>
    </citation>
    <scope>NUCLEOTIDE SEQUENCE [LARGE SCALE GENOMIC DNA]</scope>
    <source>
        <strain evidence="3">Edinburgh</strain>
    </source>
</reference>
<dbReference type="Proteomes" id="UP000192257">
    <property type="component" value="Unassembled WGS sequence"/>
</dbReference>
<name>A0A1X0PAG3_9TRYP</name>
<evidence type="ECO:0000259" key="2">
    <source>
        <dbReference type="Pfam" id="PF03372"/>
    </source>
</evidence>
<dbReference type="InterPro" id="IPR050410">
    <property type="entry name" value="CCR4/nocturin_mRNA_transcr"/>
</dbReference>
<dbReference type="GO" id="GO:0000288">
    <property type="term" value="P:nuclear-transcribed mRNA catabolic process, deadenylation-dependent decay"/>
    <property type="evidence" value="ECO:0007669"/>
    <property type="project" value="TreeGrafter"/>
</dbReference>
<dbReference type="VEuPathDB" id="TriTrypDB:TM35_000014900"/>
<dbReference type="PANTHER" id="PTHR12121:SF37">
    <property type="entry name" value="2',5'-PHOSPHODIESTERASE 12"/>
    <property type="match status" value="1"/>
</dbReference>